<evidence type="ECO:0000256" key="7">
    <source>
        <dbReference type="PROSITE-ProRule" id="PRU00703"/>
    </source>
</evidence>
<dbReference type="SMART" id="SM01091">
    <property type="entry name" value="CorC_HlyC"/>
    <property type="match status" value="1"/>
</dbReference>
<accession>A0A521FHD8</accession>
<dbReference type="AlphaFoldDB" id="A0A521FHD8"/>
<reference evidence="12 13" key="1">
    <citation type="submission" date="2017-05" db="EMBL/GenBank/DDBJ databases">
        <authorList>
            <person name="Varghese N."/>
            <person name="Submissions S."/>
        </authorList>
    </citation>
    <scope>NUCLEOTIDE SEQUENCE [LARGE SCALE GENOMIC DNA]</scope>
    <source>
        <strain evidence="12 13">DSM 21985</strain>
    </source>
</reference>
<dbReference type="Proteomes" id="UP000317557">
    <property type="component" value="Unassembled WGS sequence"/>
</dbReference>
<feature type="transmembrane region" description="Helical" evidence="9">
    <location>
        <begin position="61"/>
        <end position="80"/>
    </location>
</feature>
<keyword evidence="6 8" id="KW-0472">Membrane</keyword>
<evidence type="ECO:0000256" key="5">
    <source>
        <dbReference type="ARBA" id="ARBA00023122"/>
    </source>
</evidence>
<dbReference type="InterPro" id="IPR002550">
    <property type="entry name" value="CNNM"/>
</dbReference>
<dbReference type="Pfam" id="PF01595">
    <property type="entry name" value="CNNM"/>
    <property type="match status" value="1"/>
</dbReference>
<dbReference type="RefSeq" id="WP_142456119.1">
    <property type="nucleotide sequence ID" value="NZ_FXTP01000019.1"/>
</dbReference>
<name>A0A521FHD8_9BACT</name>
<evidence type="ECO:0000256" key="6">
    <source>
        <dbReference type="ARBA" id="ARBA00023136"/>
    </source>
</evidence>
<proteinExistence type="predicted"/>
<evidence type="ECO:0000256" key="8">
    <source>
        <dbReference type="PROSITE-ProRule" id="PRU01193"/>
    </source>
</evidence>
<keyword evidence="2 8" id="KW-0812">Transmembrane</keyword>
<dbReference type="PANTHER" id="PTHR22777:SF17">
    <property type="entry name" value="UPF0053 PROTEIN SLL0260"/>
    <property type="match status" value="1"/>
</dbReference>
<keyword evidence="13" id="KW-1185">Reference proteome</keyword>
<dbReference type="InterPro" id="IPR016169">
    <property type="entry name" value="FAD-bd_PCMH_sub2"/>
</dbReference>
<keyword evidence="5 7" id="KW-0129">CBS domain</keyword>
<dbReference type="PROSITE" id="PS51846">
    <property type="entry name" value="CNNM"/>
    <property type="match status" value="1"/>
</dbReference>
<keyword evidence="3" id="KW-0677">Repeat</keyword>
<dbReference type="OrthoDB" id="9798188at2"/>
<dbReference type="PANTHER" id="PTHR22777">
    <property type="entry name" value="HEMOLYSIN-RELATED"/>
    <property type="match status" value="1"/>
</dbReference>
<dbReference type="Pfam" id="PF00571">
    <property type="entry name" value="CBS"/>
    <property type="match status" value="2"/>
</dbReference>
<evidence type="ECO:0000256" key="1">
    <source>
        <dbReference type="ARBA" id="ARBA00004141"/>
    </source>
</evidence>
<evidence type="ECO:0000313" key="13">
    <source>
        <dbReference type="Proteomes" id="UP000317557"/>
    </source>
</evidence>
<evidence type="ECO:0000259" key="11">
    <source>
        <dbReference type="PROSITE" id="PS51846"/>
    </source>
</evidence>
<dbReference type="CDD" id="cd04590">
    <property type="entry name" value="CBS_pair_CorC_HlyC_assoc"/>
    <property type="match status" value="1"/>
</dbReference>
<dbReference type="PROSITE" id="PS51371">
    <property type="entry name" value="CBS"/>
    <property type="match status" value="1"/>
</dbReference>
<evidence type="ECO:0000256" key="3">
    <source>
        <dbReference type="ARBA" id="ARBA00022737"/>
    </source>
</evidence>
<organism evidence="12 13">
    <name type="scientific">Gracilimonas mengyeensis</name>
    <dbReference type="NCBI Taxonomy" id="1302730"/>
    <lineage>
        <taxon>Bacteria</taxon>
        <taxon>Pseudomonadati</taxon>
        <taxon>Balneolota</taxon>
        <taxon>Balneolia</taxon>
        <taxon>Balneolales</taxon>
        <taxon>Balneolaceae</taxon>
        <taxon>Gracilimonas</taxon>
    </lineage>
</organism>
<dbReference type="InterPro" id="IPR000644">
    <property type="entry name" value="CBS_dom"/>
</dbReference>
<evidence type="ECO:0000313" key="12">
    <source>
        <dbReference type="EMBL" id="SMO95449.1"/>
    </source>
</evidence>
<sequence>MIELSLIVLTIVLSGFFSGSEIAFVTANKLKLEVASRKNNFLANSIEFFTRKPETFLTTTLVGNNIVNVLYATFMAIFLVEPIQHYGELWFDVVPTELQVLVVQTIIASVVIMIFGEILPKAIFRALADSMISVISIPLRIAYYVFRPLIEISKGSSNVLIRWFVKDAEVVESYYRRQDVEMIFKELRDSGGSEDIDEDDSEILHNVLELSSKRVKDSMIPRIEIQAVEKDAPIPEVLDMFVQTGHSKLPVYRDSIDDVIGVVFAHDFFHEPKSVNEIVRPVKLVPSSKKSKDLLTEFRQSNMSVAIVLDEYGGTAGMVTIEDLLEEVVGDIQDEYDVEDEIMKKLSENTYVVSGNVEIEELMERFEEIELPLEPSEYDTVAGFIINHLGRIPKVNEEVVIEGKKFIISKATPSRIETVKLIIIE</sequence>
<dbReference type="Gene3D" id="3.30.465.10">
    <property type="match status" value="1"/>
</dbReference>
<dbReference type="EMBL" id="FXTP01000019">
    <property type="protein sequence ID" value="SMO95449.1"/>
    <property type="molecule type" value="Genomic_DNA"/>
</dbReference>
<keyword evidence="4 8" id="KW-1133">Transmembrane helix</keyword>
<evidence type="ECO:0000256" key="2">
    <source>
        <dbReference type="ARBA" id="ARBA00022692"/>
    </source>
</evidence>
<feature type="domain" description="CNNM transmembrane" evidence="11">
    <location>
        <begin position="1"/>
        <end position="200"/>
    </location>
</feature>
<feature type="transmembrane region" description="Helical" evidence="9">
    <location>
        <begin position="100"/>
        <end position="119"/>
    </location>
</feature>
<dbReference type="GO" id="GO:0005886">
    <property type="term" value="C:plasma membrane"/>
    <property type="evidence" value="ECO:0007669"/>
    <property type="project" value="TreeGrafter"/>
</dbReference>
<dbReference type="InterPro" id="IPR044751">
    <property type="entry name" value="Ion_transp-like_CBS"/>
</dbReference>
<feature type="transmembrane region" description="Helical" evidence="9">
    <location>
        <begin position="126"/>
        <end position="146"/>
    </location>
</feature>
<gene>
    <name evidence="12" type="ORF">SAMN06265219_11925</name>
</gene>
<feature type="transmembrane region" description="Helical" evidence="9">
    <location>
        <begin position="6"/>
        <end position="27"/>
    </location>
</feature>
<comment type="subcellular location">
    <subcellularLocation>
        <location evidence="1">Membrane</location>
        <topology evidence="1">Multi-pass membrane protein</topology>
    </subcellularLocation>
</comment>
<dbReference type="SUPFAM" id="SSF54631">
    <property type="entry name" value="CBS-domain pair"/>
    <property type="match status" value="1"/>
</dbReference>
<dbReference type="GO" id="GO:0050660">
    <property type="term" value="F:flavin adenine dinucleotide binding"/>
    <property type="evidence" value="ECO:0007669"/>
    <property type="project" value="InterPro"/>
</dbReference>
<evidence type="ECO:0000256" key="4">
    <source>
        <dbReference type="ARBA" id="ARBA00022989"/>
    </source>
</evidence>
<dbReference type="Pfam" id="PF03471">
    <property type="entry name" value="CorC_HlyC"/>
    <property type="match status" value="1"/>
</dbReference>
<dbReference type="InterPro" id="IPR036318">
    <property type="entry name" value="FAD-bd_PCMH-like_sf"/>
</dbReference>
<dbReference type="FunFam" id="3.10.580.10:FF:000002">
    <property type="entry name" value="Magnesium/cobalt efflux protein CorC"/>
    <property type="match status" value="1"/>
</dbReference>
<protein>
    <submittedName>
        <fullName evidence="12">Hemolysin, contains CBS domains</fullName>
    </submittedName>
</protein>
<evidence type="ECO:0000256" key="9">
    <source>
        <dbReference type="SAM" id="Phobius"/>
    </source>
</evidence>
<dbReference type="InterPro" id="IPR005170">
    <property type="entry name" value="Transptr-assoc_dom"/>
</dbReference>
<feature type="domain" description="CBS" evidence="10">
    <location>
        <begin position="278"/>
        <end position="335"/>
    </location>
</feature>
<dbReference type="InterPro" id="IPR046342">
    <property type="entry name" value="CBS_dom_sf"/>
</dbReference>
<evidence type="ECO:0000259" key="10">
    <source>
        <dbReference type="PROSITE" id="PS51371"/>
    </source>
</evidence>
<dbReference type="Gene3D" id="3.10.580.10">
    <property type="entry name" value="CBS-domain"/>
    <property type="match status" value="1"/>
</dbReference>
<dbReference type="SUPFAM" id="SSF56176">
    <property type="entry name" value="FAD-binding/transporter-associated domain-like"/>
    <property type="match status" value="1"/>
</dbReference>